<dbReference type="Proteomes" id="UP000191901">
    <property type="component" value="Chromosome"/>
</dbReference>
<dbReference type="PANTHER" id="PTHR22576">
    <property type="entry name" value="MUCOSA ASSOCIATED LYMPHOID TISSUE LYMPHOMA TRANSLOCATION PROTEIN 1/PARACASPASE"/>
    <property type="match status" value="1"/>
</dbReference>
<dbReference type="Gene3D" id="3.40.50.1460">
    <property type="match status" value="1"/>
</dbReference>
<proteinExistence type="predicted"/>
<dbReference type="GO" id="GO:0004197">
    <property type="term" value="F:cysteine-type endopeptidase activity"/>
    <property type="evidence" value="ECO:0007669"/>
    <property type="project" value="InterPro"/>
</dbReference>
<evidence type="ECO:0000313" key="4">
    <source>
        <dbReference type="Proteomes" id="UP000191901"/>
    </source>
</evidence>
<organism evidence="3 4">
    <name type="scientific">Halomicronema hongdechloris C2206</name>
    <dbReference type="NCBI Taxonomy" id="1641165"/>
    <lineage>
        <taxon>Bacteria</taxon>
        <taxon>Bacillati</taxon>
        <taxon>Cyanobacteriota</taxon>
        <taxon>Cyanophyceae</taxon>
        <taxon>Nodosilineales</taxon>
        <taxon>Nodosilineaceae</taxon>
        <taxon>Halomicronema</taxon>
    </lineage>
</organism>
<dbReference type="InterPro" id="IPR049052">
    <property type="entry name" value="nSTAND1"/>
</dbReference>
<keyword evidence="4" id="KW-1185">Reference proteome</keyword>
<dbReference type="AlphaFoldDB" id="A0A1Z3HS70"/>
<feature type="domain" description="Novel STAND NTPase 1" evidence="2">
    <location>
        <begin position="266"/>
        <end position="715"/>
    </location>
</feature>
<gene>
    <name evidence="3" type="ORF">XM38_041070</name>
</gene>
<accession>A0A1Z3HS70</accession>
<dbReference type="SUPFAM" id="SSF52129">
    <property type="entry name" value="Caspase-like"/>
    <property type="match status" value="1"/>
</dbReference>
<dbReference type="InterPro" id="IPR011600">
    <property type="entry name" value="Pept_C14_caspase"/>
</dbReference>
<dbReference type="EMBL" id="CP021983">
    <property type="protein sequence ID" value="ASC73145.1"/>
    <property type="molecule type" value="Genomic_DNA"/>
</dbReference>
<dbReference type="KEGG" id="hhg:XM38_041070"/>
<dbReference type="Gene3D" id="3.40.50.300">
    <property type="entry name" value="P-loop containing nucleotide triphosphate hydrolases"/>
    <property type="match status" value="1"/>
</dbReference>
<dbReference type="InterPro" id="IPR027417">
    <property type="entry name" value="P-loop_NTPase"/>
</dbReference>
<reference evidence="3 4" key="1">
    <citation type="journal article" date="2016" name="Biochim. Biophys. Acta">
        <title>Characterization of red-shifted phycobilisomes isolated from the chlorophyll f-containing cyanobacterium Halomicronema hongdechloris.</title>
        <authorList>
            <person name="Li Y."/>
            <person name="Lin Y."/>
            <person name="Garvey C.J."/>
            <person name="Birch D."/>
            <person name="Corkery R.W."/>
            <person name="Loughlin P.C."/>
            <person name="Scheer H."/>
            <person name="Willows R.D."/>
            <person name="Chen M."/>
        </authorList>
    </citation>
    <scope>NUCLEOTIDE SEQUENCE [LARGE SCALE GENOMIC DNA]</scope>
    <source>
        <strain evidence="3 4">C2206</strain>
    </source>
</reference>
<dbReference type="Pfam" id="PF20703">
    <property type="entry name" value="nSTAND1"/>
    <property type="match status" value="1"/>
</dbReference>
<dbReference type="RefSeq" id="WP_080810097.1">
    <property type="nucleotide sequence ID" value="NZ_CP021983.2"/>
</dbReference>
<feature type="domain" description="Peptidase C14 caspase" evidence="1">
    <location>
        <begin position="5"/>
        <end position="229"/>
    </location>
</feature>
<protein>
    <submittedName>
        <fullName evidence="3">Sulfatase-modifying factor protein</fullName>
    </submittedName>
</protein>
<dbReference type="InterPro" id="IPR052039">
    <property type="entry name" value="Caspase-related_regulators"/>
</dbReference>
<dbReference type="GO" id="GO:0006508">
    <property type="term" value="P:proteolysis"/>
    <property type="evidence" value="ECO:0007669"/>
    <property type="project" value="InterPro"/>
</dbReference>
<dbReference type="PANTHER" id="PTHR22576:SF37">
    <property type="entry name" value="MUCOSA-ASSOCIATED LYMPHOID TISSUE LYMPHOMA TRANSLOCATION PROTEIN 1"/>
    <property type="match status" value="1"/>
</dbReference>
<name>A0A1Z3HS70_9CYAN</name>
<sequence length="843" mass="94309">MSRDALIVGINSYQALPSLSAPAKDAEAVASCLQIYGEFRVRRLPEVIHAGKPSVGLQTGVTTEELEAALVHLFKPNGKNIPHTAVFYYSGHGLQRHAGVREGYLATSDTNPAQGRYGISLFWLRRLLQESPVRQRVVILDCCHSGEFMSFLEADPGAQDGTDRLFMAASREYEAAYEALDNAHSVFTAALVAGLNPNRTDGGIVSNYHLAERVSQRLKGELQQPLFESSGSEIVLTRASGDTTIVQGKPTSALERLRQLRFAFCPYRGMEPFDDIHGDYFFGREDLTQQLIDKVYQQPFCAVVGASGSGKTSLLRAGLIYQLRQRPERTDWKIQYVSVDHEPLRCLAEAFINPMADGLERAEQLRQAERFLCNGQDGLTQLIRACLAGSRRPDRRMLLIIDDLEQIFQGPDTEDIRHCRDLFIQQLVSASQASEAPLRIVISLRADALGHFNDYPDFRQLVRRHTLAVAPLDYEQMKLAITKPAEKVGLTYDKNLIYSLLLDVVGAPGELPLLQQTLRSLWKARQIDPDDEAPRLTLEAYAELGGIRHVLTHYATTIYEDLPVQEQQAAQRIFLALCELGEGGDDTRRRALTEELINADFSTDLIGRTLEKLVAARLVVVNHAGARQRQHPSPGVHLPQIAWRSQNNAGLTLGHLWADQAMETPLQLDQTLEIVHESLIRHWPLLQGWLQDNRDILRQKRRLDAAAQEWRQAGYTHHPEYLLTRARLQQAEQLLQCDRTWLSTLAQDYVRHSRRSGRYQRVRTALVATMLPLAVVGGLSLSLTPREDGATSWIPGLFSQADTALAAESSAGSLTGRSLSRAIVMAQTDLQRRSLLLLLQSRS</sequence>
<dbReference type="SUPFAM" id="SSF52540">
    <property type="entry name" value="P-loop containing nucleoside triphosphate hydrolases"/>
    <property type="match status" value="1"/>
</dbReference>
<evidence type="ECO:0000259" key="2">
    <source>
        <dbReference type="Pfam" id="PF20703"/>
    </source>
</evidence>
<dbReference type="Pfam" id="PF00656">
    <property type="entry name" value="Peptidase_C14"/>
    <property type="match status" value="1"/>
</dbReference>
<dbReference type="InterPro" id="IPR029030">
    <property type="entry name" value="Caspase-like_dom_sf"/>
</dbReference>
<evidence type="ECO:0000313" key="3">
    <source>
        <dbReference type="EMBL" id="ASC73145.1"/>
    </source>
</evidence>
<evidence type="ECO:0000259" key="1">
    <source>
        <dbReference type="Pfam" id="PF00656"/>
    </source>
</evidence>
<dbReference type="OrthoDB" id="464342at2"/>